<reference evidence="1 3" key="1">
    <citation type="submission" date="2015-12" db="EMBL/GenBank/DDBJ databases">
        <title>Intraspecies pangenome expansion in the marine bacterium Alteromonas.</title>
        <authorList>
            <person name="Lopez-Perez M."/>
            <person name="Rodriguez-Valera F."/>
        </authorList>
    </citation>
    <scope>NUCLEOTIDE SEQUENCE [LARGE SCALE GENOMIC DNA]</scope>
    <source>
        <strain evidence="1 3">LMG 21861</strain>
    </source>
</reference>
<evidence type="ECO:0000313" key="4">
    <source>
        <dbReference type="Proteomes" id="UP001170717"/>
    </source>
</evidence>
<protein>
    <submittedName>
        <fullName evidence="2">DUF2750 domain-containing protein</fullName>
    </submittedName>
</protein>
<proteinExistence type="predicted"/>
<reference evidence="2" key="2">
    <citation type="submission" date="2023-07" db="EMBL/GenBank/DDBJ databases">
        <title>Genome content predicts the carbon catabolic preferences of heterotrophic bacteria.</title>
        <authorList>
            <person name="Gralka M."/>
        </authorList>
    </citation>
    <scope>NUCLEOTIDE SEQUENCE</scope>
    <source>
        <strain evidence="2">F2M12</strain>
    </source>
</reference>
<sequence length="120" mass="13580">MSSGSQIDKFYKEVIEKQVLWFGEFPDGTTLEFEVSDNKVSFPVWSSKSRILRLKKLAPELLSEIKPRGMVWSDFKEHMIPILHEKGRLVNLNLSGKGLTGFDLPLSSLVNNLEAQLSVS</sequence>
<name>A0AAW7Z092_9ALTE</name>
<dbReference type="InterPro" id="IPR021284">
    <property type="entry name" value="DUF2750"/>
</dbReference>
<gene>
    <name evidence="1" type="ORF">AVL57_12515</name>
    <name evidence="2" type="ORF">Q4527_06835</name>
</gene>
<keyword evidence="3" id="KW-1185">Reference proteome</keyword>
<organism evidence="2 4">
    <name type="scientific">Alteromonas stellipolaris</name>
    <dbReference type="NCBI Taxonomy" id="233316"/>
    <lineage>
        <taxon>Bacteria</taxon>
        <taxon>Pseudomonadati</taxon>
        <taxon>Pseudomonadota</taxon>
        <taxon>Gammaproteobacteria</taxon>
        <taxon>Alteromonadales</taxon>
        <taxon>Alteromonadaceae</taxon>
        <taxon>Alteromonas/Salinimonas group</taxon>
        <taxon>Alteromonas</taxon>
    </lineage>
</organism>
<evidence type="ECO:0000313" key="3">
    <source>
        <dbReference type="Proteomes" id="UP000056750"/>
    </source>
</evidence>
<evidence type="ECO:0000313" key="2">
    <source>
        <dbReference type="EMBL" id="MDO6577100.1"/>
    </source>
</evidence>
<dbReference type="EMBL" id="JAUOQI010000004">
    <property type="protein sequence ID" value="MDO6577100.1"/>
    <property type="molecule type" value="Genomic_DNA"/>
</dbReference>
<evidence type="ECO:0000313" key="1">
    <source>
        <dbReference type="EMBL" id="AMJ74711.1"/>
    </source>
</evidence>
<dbReference type="Proteomes" id="UP001170717">
    <property type="component" value="Unassembled WGS sequence"/>
</dbReference>
<dbReference type="Proteomes" id="UP000056750">
    <property type="component" value="Chromosome"/>
</dbReference>
<dbReference type="Pfam" id="PF11042">
    <property type="entry name" value="DUF2750"/>
    <property type="match status" value="1"/>
</dbReference>
<accession>A0AAW7Z092</accession>
<dbReference type="EMBL" id="CP013926">
    <property type="protein sequence ID" value="AMJ74711.1"/>
    <property type="molecule type" value="Genomic_DNA"/>
</dbReference>
<dbReference type="KEGG" id="asq:AVL57_12515"/>
<dbReference type="AlphaFoldDB" id="A0AAW7Z092"/>
<dbReference type="RefSeq" id="WP_057791312.1">
    <property type="nucleotide sequence ID" value="NZ_CP013926.1"/>
</dbReference>